<evidence type="ECO:0000313" key="4">
    <source>
        <dbReference type="Proteomes" id="UP001165069"/>
    </source>
</evidence>
<comment type="caution">
    <text evidence="3">The sequence shown here is derived from an EMBL/GenBank/DDBJ whole genome shotgun (WGS) entry which is preliminary data.</text>
</comment>
<keyword evidence="1" id="KW-0328">Glycosyltransferase</keyword>
<dbReference type="EMBL" id="BSDE01000001">
    <property type="protein sequence ID" value="GLH72513.1"/>
    <property type="molecule type" value="Genomic_DNA"/>
</dbReference>
<evidence type="ECO:0000256" key="2">
    <source>
        <dbReference type="ARBA" id="ARBA00022679"/>
    </source>
</evidence>
<dbReference type="Pfam" id="PF01075">
    <property type="entry name" value="Glyco_transf_9"/>
    <property type="match status" value="1"/>
</dbReference>
<dbReference type="SUPFAM" id="SSF53756">
    <property type="entry name" value="UDP-Glycosyltransferase/glycogen phosphorylase"/>
    <property type="match status" value="1"/>
</dbReference>
<reference evidence="3 4" key="1">
    <citation type="journal article" date="2023" name="Antonie Van Leeuwenhoek">
        <title>Mesoterricola silvestris gen. nov., sp. nov., Mesoterricola sediminis sp. nov., Geothrix oryzae sp. nov., Geothrix edaphica sp. nov., Geothrix rubra sp. nov., and Geothrix limicola sp. nov., six novel members of Acidobacteriota isolated from soils.</title>
        <authorList>
            <person name="Itoh H."/>
            <person name="Sugisawa Y."/>
            <person name="Mise K."/>
            <person name="Xu Z."/>
            <person name="Kuniyasu M."/>
            <person name="Ushijima N."/>
            <person name="Kawano K."/>
            <person name="Kobayashi E."/>
            <person name="Shiratori Y."/>
            <person name="Masuda Y."/>
            <person name="Senoo K."/>
        </authorList>
    </citation>
    <scope>NUCLEOTIDE SEQUENCE [LARGE SCALE GENOMIC DNA]</scope>
    <source>
        <strain evidence="3 4">Red804</strain>
    </source>
</reference>
<evidence type="ECO:0008006" key="5">
    <source>
        <dbReference type="Google" id="ProtNLM"/>
    </source>
</evidence>
<keyword evidence="4" id="KW-1185">Reference proteome</keyword>
<protein>
    <recommendedName>
        <fullName evidence="5">Glycosyltransferase family 9 protein</fullName>
    </recommendedName>
</protein>
<gene>
    <name evidence="3" type="ORF">GETHLI_10150</name>
</gene>
<dbReference type="Proteomes" id="UP001165069">
    <property type="component" value="Unassembled WGS sequence"/>
</dbReference>
<proteinExistence type="predicted"/>
<dbReference type="PANTHER" id="PTHR30160">
    <property type="entry name" value="TETRAACYLDISACCHARIDE 4'-KINASE-RELATED"/>
    <property type="match status" value="1"/>
</dbReference>
<dbReference type="CDD" id="cd03789">
    <property type="entry name" value="GT9_LPS_heptosyltransferase"/>
    <property type="match status" value="1"/>
</dbReference>
<name>A0ABQ5QD64_9BACT</name>
<dbReference type="InterPro" id="IPR051199">
    <property type="entry name" value="LPS_LOS_Heptosyltrfase"/>
</dbReference>
<dbReference type="Gene3D" id="3.40.50.2000">
    <property type="entry name" value="Glycogen Phosphorylase B"/>
    <property type="match status" value="2"/>
</dbReference>
<accession>A0ABQ5QD64</accession>
<dbReference type="InterPro" id="IPR002201">
    <property type="entry name" value="Glyco_trans_9"/>
</dbReference>
<sequence>MPRFIGDGLMIHQAVAPLLEKGKPLVAWGPPQLMDLFEGSNAVTATVPDGAKPGAFEMAGLLRRHRAGGLINLPRSTRGLLAGALARTPIRVGWSESGGRFLATHSVPFKGREDHQIERYKDAVGLAFPNLDYGNARPFVPREEAMAEAFRLRQGLGLEGAYVGIGLSSAAAVKRLGTHIWLEVMAWLRAEGIPHVLLGGNAAEDMAQAEAIRAVFPDTPDLCGKTSLAVSSALVSQAAVLVGNDSGLSHLAAASHTSLIVVFGPTRPSLTAPRGPRVQILQHEPLDCLGCLRLGCPVPGHPCMESIDPALLIKALEAFLPKAANT</sequence>
<organism evidence="3 4">
    <name type="scientific">Geothrix limicola</name>
    <dbReference type="NCBI Taxonomy" id="2927978"/>
    <lineage>
        <taxon>Bacteria</taxon>
        <taxon>Pseudomonadati</taxon>
        <taxon>Acidobacteriota</taxon>
        <taxon>Holophagae</taxon>
        <taxon>Holophagales</taxon>
        <taxon>Holophagaceae</taxon>
        <taxon>Geothrix</taxon>
    </lineage>
</organism>
<evidence type="ECO:0000313" key="3">
    <source>
        <dbReference type="EMBL" id="GLH72513.1"/>
    </source>
</evidence>
<keyword evidence="2" id="KW-0808">Transferase</keyword>
<evidence type="ECO:0000256" key="1">
    <source>
        <dbReference type="ARBA" id="ARBA00022676"/>
    </source>
</evidence>
<dbReference type="PANTHER" id="PTHR30160:SF7">
    <property type="entry name" value="ADP-HEPTOSE--LPS HEPTOSYLTRANSFERASE 2"/>
    <property type="match status" value="1"/>
</dbReference>